<evidence type="ECO:0000256" key="4">
    <source>
        <dbReference type="SAM" id="MobiDB-lite"/>
    </source>
</evidence>
<dbReference type="Pfam" id="PF13432">
    <property type="entry name" value="TPR_16"/>
    <property type="match status" value="1"/>
</dbReference>
<sequence length="666" mass="74655">MLGLLTITCFLHLVNAQNPIERALQDAKNYTQGASTVIKDLKELGGMLPIGKRKKEARQQQGQTGQSQTSGNNVNTRRSEVSVYDPEQNDRVISNTQARECFEKAQSEQDLTSQIKYLNDALKADNTLIEAYDLRGRALVELGKFDEAAKDFSRYIDFRPKDPEGYNNRGYAYLQGENYQQAIDDFGQSLANKSRTPHYVYNNRGWAFALSGEYQNGIDDLDAALKLNPTTPNALFRKGWCLQKAGNNQDALNVLDRVIAQDPNDINAWFTKGQANAALNYHKEAIICFSKILSLDKTNIDALFGRSLSHYALGKIGNAIEDCSAILQLGEDAATYNTRGYLLMQLVHPSYVEAIKDFDRSIALPNEASYLAYTNRGEALFKLEKYKEAQLNFNQAIALKADHQPARDWLDRVTRVLNPNTSSSTVKLIPNFLNRHALVMGNSTYRHSAPLSNNPLNDADDMEKLFKDLGFKVTARKDLDKQAMINVVNSFVKETQALRADVITVFYAGHGIEVDGVNYLVPVDARLIEQKDARNEGVSLDELLESLHKAKAAINLVFLDACRDNPFRNWEVGRTNDPSILARVTALGSPKNLHENVGVYYATGAKEVAGNGSGRNGSFTYGIKQNLRRNISLDDFWRNTIHTVREQTHNKQSPFQYGSIDEQLIF</sequence>
<dbReference type="InterPro" id="IPR001309">
    <property type="entry name" value="Pept_C14_p20"/>
</dbReference>
<dbReference type="InterPro" id="IPR011600">
    <property type="entry name" value="Pept_C14_caspase"/>
</dbReference>
<proteinExistence type="predicted"/>
<dbReference type="Gene3D" id="3.40.50.1460">
    <property type="match status" value="1"/>
</dbReference>
<feature type="region of interest" description="Disordered" evidence="4">
    <location>
        <begin position="53"/>
        <end position="85"/>
    </location>
</feature>
<dbReference type="PANTHER" id="PTHR44858:SF1">
    <property type="entry name" value="UDP-N-ACETYLGLUCOSAMINE--PEPTIDE N-ACETYLGLUCOSAMINYLTRANSFERASE SPINDLY-RELATED"/>
    <property type="match status" value="1"/>
</dbReference>
<dbReference type="Proteomes" id="UP000033054">
    <property type="component" value="Chromosome"/>
</dbReference>
<dbReference type="Pfam" id="PF14559">
    <property type="entry name" value="TPR_19"/>
    <property type="match status" value="1"/>
</dbReference>
<feature type="repeat" description="TPR" evidence="3">
    <location>
        <begin position="370"/>
        <end position="403"/>
    </location>
</feature>
<reference evidence="6 7" key="1">
    <citation type="journal article" date="2014" name="Curr. Microbiol.">
        <title>Spirosoma radiotolerans sp. nov., a gamma-radiation-resistant bacterium isolated from gamma ray-irradiated soil.</title>
        <authorList>
            <person name="Lee J.J."/>
            <person name="Srinivasan S."/>
            <person name="Lim S."/>
            <person name="Joe M."/>
            <person name="Im S."/>
            <person name="Bae S.I."/>
            <person name="Park K.R."/>
            <person name="Han J.H."/>
            <person name="Park S.H."/>
            <person name="Joo B.M."/>
            <person name="Park S.J."/>
            <person name="Kim M.K."/>
        </authorList>
    </citation>
    <scope>NUCLEOTIDE SEQUENCE [LARGE SCALE GENOMIC DNA]</scope>
    <source>
        <strain evidence="6 7">DG5A</strain>
    </source>
</reference>
<evidence type="ECO:0000256" key="1">
    <source>
        <dbReference type="ARBA" id="ARBA00022737"/>
    </source>
</evidence>
<dbReference type="GO" id="GO:0006508">
    <property type="term" value="P:proteolysis"/>
    <property type="evidence" value="ECO:0007669"/>
    <property type="project" value="InterPro"/>
</dbReference>
<dbReference type="SMART" id="SM00028">
    <property type="entry name" value="TPR"/>
    <property type="match status" value="7"/>
</dbReference>
<evidence type="ECO:0000256" key="3">
    <source>
        <dbReference type="PROSITE-ProRule" id="PRU00339"/>
    </source>
</evidence>
<dbReference type="SUPFAM" id="SSF48452">
    <property type="entry name" value="TPR-like"/>
    <property type="match status" value="1"/>
</dbReference>
<dbReference type="HOGENOM" id="CLU_412129_0_0_10"/>
<feature type="repeat" description="TPR" evidence="3">
    <location>
        <begin position="232"/>
        <end position="265"/>
    </location>
</feature>
<dbReference type="Gene3D" id="1.25.40.10">
    <property type="entry name" value="Tetratricopeptide repeat domain"/>
    <property type="match status" value="3"/>
</dbReference>
<dbReference type="AlphaFoldDB" id="A0A0E3V9A2"/>
<evidence type="ECO:0000313" key="6">
    <source>
        <dbReference type="EMBL" id="AKD56971.1"/>
    </source>
</evidence>
<name>A0A0E3V9A2_9BACT</name>
<organism evidence="6 7">
    <name type="scientific">Spirosoma radiotolerans</name>
    <dbReference type="NCBI Taxonomy" id="1379870"/>
    <lineage>
        <taxon>Bacteria</taxon>
        <taxon>Pseudomonadati</taxon>
        <taxon>Bacteroidota</taxon>
        <taxon>Cytophagia</taxon>
        <taxon>Cytophagales</taxon>
        <taxon>Cytophagaceae</taxon>
        <taxon>Spirosoma</taxon>
    </lineage>
</organism>
<gene>
    <name evidence="6" type="ORF">SD10_20765</name>
</gene>
<keyword evidence="2 3" id="KW-0802">TPR repeat</keyword>
<protein>
    <recommendedName>
        <fullName evidence="5">Caspase family p20 domain-containing protein</fullName>
    </recommendedName>
</protein>
<keyword evidence="1" id="KW-0677">Repeat</keyword>
<dbReference type="InterPro" id="IPR011990">
    <property type="entry name" value="TPR-like_helical_dom_sf"/>
</dbReference>
<dbReference type="InterPro" id="IPR019734">
    <property type="entry name" value="TPR_rpt"/>
</dbReference>
<dbReference type="Pfam" id="PF13181">
    <property type="entry name" value="TPR_8"/>
    <property type="match status" value="1"/>
</dbReference>
<evidence type="ECO:0000313" key="7">
    <source>
        <dbReference type="Proteomes" id="UP000033054"/>
    </source>
</evidence>
<dbReference type="STRING" id="1379870.SD10_20765"/>
<feature type="compositionally biased region" description="Low complexity" evidence="4">
    <location>
        <begin position="59"/>
        <end position="71"/>
    </location>
</feature>
<accession>A0A0E3V9A2</accession>
<feature type="repeat" description="TPR" evidence="3">
    <location>
        <begin position="163"/>
        <end position="196"/>
    </location>
</feature>
<dbReference type="InterPro" id="IPR029030">
    <property type="entry name" value="Caspase-like_dom_sf"/>
</dbReference>
<dbReference type="EMBL" id="CP010429">
    <property type="protein sequence ID" value="AKD56971.1"/>
    <property type="molecule type" value="Genomic_DNA"/>
</dbReference>
<evidence type="ECO:0000259" key="5">
    <source>
        <dbReference type="PROSITE" id="PS50208"/>
    </source>
</evidence>
<dbReference type="PATRIC" id="fig|1379870.5.peg.4475"/>
<dbReference type="PANTHER" id="PTHR44858">
    <property type="entry name" value="TETRATRICOPEPTIDE REPEAT PROTEIN 6"/>
    <property type="match status" value="1"/>
</dbReference>
<keyword evidence="7" id="KW-1185">Reference proteome</keyword>
<dbReference type="InterPro" id="IPR050498">
    <property type="entry name" value="Ycf3"/>
</dbReference>
<dbReference type="PROSITE" id="PS50005">
    <property type="entry name" value="TPR"/>
    <property type="match status" value="6"/>
</dbReference>
<feature type="repeat" description="TPR" evidence="3">
    <location>
        <begin position="266"/>
        <end position="299"/>
    </location>
</feature>
<dbReference type="KEGG" id="srd:SD10_20765"/>
<dbReference type="PROSITE" id="PS50208">
    <property type="entry name" value="CASPASE_P20"/>
    <property type="match status" value="1"/>
</dbReference>
<feature type="repeat" description="TPR" evidence="3">
    <location>
        <begin position="129"/>
        <end position="162"/>
    </location>
</feature>
<dbReference type="Pfam" id="PF00656">
    <property type="entry name" value="Peptidase_C14"/>
    <property type="match status" value="1"/>
</dbReference>
<evidence type="ECO:0000256" key="2">
    <source>
        <dbReference type="ARBA" id="ARBA00022803"/>
    </source>
</evidence>
<dbReference type="SUPFAM" id="SSF52129">
    <property type="entry name" value="Caspase-like"/>
    <property type="match status" value="1"/>
</dbReference>
<feature type="repeat" description="TPR" evidence="3">
    <location>
        <begin position="198"/>
        <end position="231"/>
    </location>
</feature>
<feature type="domain" description="Caspase family p20" evidence="5">
    <location>
        <begin position="437"/>
        <end position="566"/>
    </location>
</feature>
<dbReference type="GO" id="GO:0004197">
    <property type="term" value="F:cysteine-type endopeptidase activity"/>
    <property type="evidence" value="ECO:0007669"/>
    <property type="project" value="InterPro"/>
</dbReference>